<sequence length="135" mass="14998">MSEQQAITNAATSSYDLFSLQTPSEVGKTHELYKAFRLVSSIIKSPLSLLCYTKMDKGLDTSEQVNHHISNCISTPGDLKDLPLSEGESGRVLADDPSSKYIALPKKLIDRGDNLNNEYERLAFRLMLLVILGHE</sequence>
<evidence type="ECO:0000313" key="2">
    <source>
        <dbReference type="EMBL" id="CAF3637460.1"/>
    </source>
</evidence>
<gene>
    <name evidence="1" type="ORF">GPM918_LOCUS6012</name>
    <name evidence="2" type="ORF">SRO942_LOCUS6012</name>
</gene>
<dbReference type="EMBL" id="CAJOBC010000903">
    <property type="protein sequence ID" value="CAF3637460.1"/>
    <property type="molecule type" value="Genomic_DNA"/>
</dbReference>
<comment type="caution">
    <text evidence="1">The sequence shown here is derived from an EMBL/GenBank/DDBJ whole genome shotgun (WGS) entry which is preliminary data.</text>
</comment>
<dbReference type="Proteomes" id="UP000663829">
    <property type="component" value="Unassembled WGS sequence"/>
</dbReference>
<protein>
    <submittedName>
        <fullName evidence="1">Uncharacterized protein</fullName>
    </submittedName>
</protein>
<dbReference type="Proteomes" id="UP000681722">
    <property type="component" value="Unassembled WGS sequence"/>
</dbReference>
<name>A0A813WDQ5_9BILA</name>
<proteinExistence type="predicted"/>
<evidence type="ECO:0000313" key="3">
    <source>
        <dbReference type="Proteomes" id="UP000663829"/>
    </source>
</evidence>
<dbReference type="AlphaFoldDB" id="A0A813WDQ5"/>
<evidence type="ECO:0000313" key="1">
    <source>
        <dbReference type="EMBL" id="CAF0849851.1"/>
    </source>
</evidence>
<organism evidence="1 3">
    <name type="scientific">Didymodactylos carnosus</name>
    <dbReference type="NCBI Taxonomy" id="1234261"/>
    <lineage>
        <taxon>Eukaryota</taxon>
        <taxon>Metazoa</taxon>
        <taxon>Spiralia</taxon>
        <taxon>Gnathifera</taxon>
        <taxon>Rotifera</taxon>
        <taxon>Eurotatoria</taxon>
        <taxon>Bdelloidea</taxon>
        <taxon>Philodinida</taxon>
        <taxon>Philodinidae</taxon>
        <taxon>Didymodactylos</taxon>
    </lineage>
</organism>
<reference evidence="1" key="1">
    <citation type="submission" date="2021-02" db="EMBL/GenBank/DDBJ databases">
        <authorList>
            <person name="Nowell W R."/>
        </authorList>
    </citation>
    <scope>NUCLEOTIDE SEQUENCE</scope>
</reference>
<accession>A0A813WDQ5</accession>
<keyword evidence="3" id="KW-1185">Reference proteome</keyword>
<dbReference type="EMBL" id="CAJNOQ010000903">
    <property type="protein sequence ID" value="CAF0849851.1"/>
    <property type="molecule type" value="Genomic_DNA"/>
</dbReference>